<dbReference type="Proteomes" id="UP001589867">
    <property type="component" value="Unassembled WGS sequence"/>
</dbReference>
<evidence type="ECO:0000313" key="2">
    <source>
        <dbReference type="EMBL" id="MFC0529895.1"/>
    </source>
</evidence>
<feature type="transmembrane region" description="Helical" evidence="1">
    <location>
        <begin position="39"/>
        <end position="59"/>
    </location>
</feature>
<keyword evidence="3" id="KW-1185">Reference proteome</keyword>
<sequence>MPMVVTLRALGTAAIVVGLLVTLFTLASAGSDRPFVLATLFVLIGIGLRIESALGAEAVRRAETRD</sequence>
<evidence type="ECO:0000313" key="3">
    <source>
        <dbReference type="Proteomes" id="UP001589867"/>
    </source>
</evidence>
<dbReference type="RefSeq" id="WP_377252964.1">
    <property type="nucleotide sequence ID" value="NZ_JBHLUH010000039.1"/>
</dbReference>
<gene>
    <name evidence="2" type="ORF">ACFFIA_19730</name>
</gene>
<keyword evidence="1" id="KW-1133">Transmembrane helix</keyword>
<accession>A0ABV6M5B9</accession>
<keyword evidence="1" id="KW-0472">Membrane</keyword>
<name>A0ABV6M5B9_9ACTN</name>
<organism evidence="2 3">
    <name type="scientific">Phytohabitans kaempferiae</name>
    <dbReference type="NCBI Taxonomy" id="1620943"/>
    <lineage>
        <taxon>Bacteria</taxon>
        <taxon>Bacillati</taxon>
        <taxon>Actinomycetota</taxon>
        <taxon>Actinomycetes</taxon>
        <taxon>Micromonosporales</taxon>
        <taxon>Micromonosporaceae</taxon>
    </lineage>
</organism>
<protein>
    <submittedName>
        <fullName evidence="2">Uncharacterized protein</fullName>
    </submittedName>
</protein>
<keyword evidence="1" id="KW-0812">Transmembrane</keyword>
<evidence type="ECO:0000256" key="1">
    <source>
        <dbReference type="SAM" id="Phobius"/>
    </source>
</evidence>
<comment type="caution">
    <text evidence="2">The sequence shown here is derived from an EMBL/GenBank/DDBJ whole genome shotgun (WGS) entry which is preliminary data.</text>
</comment>
<proteinExistence type="predicted"/>
<reference evidence="2 3" key="1">
    <citation type="submission" date="2024-09" db="EMBL/GenBank/DDBJ databases">
        <authorList>
            <person name="Sun Q."/>
            <person name="Mori K."/>
        </authorList>
    </citation>
    <scope>NUCLEOTIDE SEQUENCE [LARGE SCALE GENOMIC DNA]</scope>
    <source>
        <strain evidence="2 3">TBRC 3947</strain>
    </source>
</reference>
<dbReference type="EMBL" id="JBHLUH010000039">
    <property type="protein sequence ID" value="MFC0529895.1"/>
    <property type="molecule type" value="Genomic_DNA"/>
</dbReference>